<keyword evidence="5" id="KW-1185">Reference proteome</keyword>
<dbReference type="Pfam" id="PF19843">
    <property type="entry name" value="DUF6318"/>
    <property type="match status" value="1"/>
</dbReference>
<organism evidence="4 5">
    <name type="scientific">Kribbella sancticallisti</name>
    <dbReference type="NCBI Taxonomy" id="460087"/>
    <lineage>
        <taxon>Bacteria</taxon>
        <taxon>Bacillati</taxon>
        <taxon>Actinomycetota</taxon>
        <taxon>Actinomycetes</taxon>
        <taxon>Propionibacteriales</taxon>
        <taxon>Kribbellaceae</taxon>
        <taxon>Kribbella</taxon>
    </lineage>
</organism>
<evidence type="ECO:0000313" key="4">
    <source>
        <dbReference type="EMBL" id="GAA1557681.1"/>
    </source>
</evidence>
<evidence type="ECO:0000313" key="5">
    <source>
        <dbReference type="Proteomes" id="UP001500393"/>
    </source>
</evidence>
<dbReference type="RefSeq" id="WP_344210010.1">
    <property type="nucleotide sequence ID" value="NZ_BAAAOS010000007.1"/>
</dbReference>
<feature type="compositionally biased region" description="Pro residues" evidence="1">
    <location>
        <begin position="28"/>
        <end position="37"/>
    </location>
</feature>
<feature type="compositionally biased region" description="Pro residues" evidence="1">
    <location>
        <begin position="45"/>
        <end position="60"/>
    </location>
</feature>
<comment type="caution">
    <text evidence="4">The sequence shown here is derived from an EMBL/GenBank/DDBJ whole genome shotgun (WGS) entry which is preliminary data.</text>
</comment>
<name>A0ABN2CJU8_9ACTN</name>
<accession>A0ABN2CJU8</accession>
<keyword evidence="2" id="KW-0732">Signal</keyword>
<feature type="chain" id="PRO_5046018932" description="DUF6318 domain-containing protein" evidence="2">
    <location>
        <begin position="26"/>
        <end position="194"/>
    </location>
</feature>
<feature type="region of interest" description="Disordered" evidence="1">
    <location>
        <begin position="23"/>
        <end position="61"/>
    </location>
</feature>
<sequence>MSRRRFRTTTAFTAAVVLAFTTSCTDNPEPPGGPATSPPSSSTLPPSPPTPSVAPAPTPPAAAAGITVTSADAFARFYLTAIDHAAATGDVTTLRTWSDKGCISCNKLIKHYTDVYGAGGSVTGNFRSTNAKTTSARLKDTKAADITLQFTEGRHTIVPSKGAKPTVFPGGQSQWQMALMNQSGHWVMYEMRDQ</sequence>
<dbReference type="EMBL" id="BAAAOS010000007">
    <property type="protein sequence ID" value="GAA1557681.1"/>
    <property type="molecule type" value="Genomic_DNA"/>
</dbReference>
<dbReference type="PROSITE" id="PS51257">
    <property type="entry name" value="PROKAR_LIPOPROTEIN"/>
    <property type="match status" value="1"/>
</dbReference>
<feature type="signal peptide" evidence="2">
    <location>
        <begin position="1"/>
        <end position="25"/>
    </location>
</feature>
<feature type="domain" description="DUF6318" evidence="3">
    <location>
        <begin position="54"/>
        <end position="191"/>
    </location>
</feature>
<dbReference type="InterPro" id="IPR046281">
    <property type="entry name" value="DUF6318"/>
</dbReference>
<evidence type="ECO:0000256" key="2">
    <source>
        <dbReference type="SAM" id="SignalP"/>
    </source>
</evidence>
<dbReference type="Proteomes" id="UP001500393">
    <property type="component" value="Unassembled WGS sequence"/>
</dbReference>
<evidence type="ECO:0000259" key="3">
    <source>
        <dbReference type="Pfam" id="PF19843"/>
    </source>
</evidence>
<reference evidence="4 5" key="1">
    <citation type="journal article" date="2019" name="Int. J. Syst. Evol. Microbiol.">
        <title>The Global Catalogue of Microorganisms (GCM) 10K type strain sequencing project: providing services to taxonomists for standard genome sequencing and annotation.</title>
        <authorList>
            <consortium name="The Broad Institute Genomics Platform"/>
            <consortium name="The Broad Institute Genome Sequencing Center for Infectious Disease"/>
            <person name="Wu L."/>
            <person name="Ma J."/>
        </authorList>
    </citation>
    <scope>NUCLEOTIDE SEQUENCE [LARGE SCALE GENOMIC DNA]</scope>
    <source>
        <strain evidence="4 5">JCM 14969</strain>
    </source>
</reference>
<gene>
    <name evidence="4" type="ORF">GCM10009789_08850</name>
</gene>
<evidence type="ECO:0000256" key="1">
    <source>
        <dbReference type="SAM" id="MobiDB-lite"/>
    </source>
</evidence>
<proteinExistence type="predicted"/>
<protein>
    <recommendedName>
        <fullName evidence="3">DUF6318 domain-containing protein</fullName>
    </recommendedName>
</protein>